<protein>
    <recommendedName>
        <fullName evidence="4">Secreted protein</fullName>
    </recommendedName>
</protein>
<gene>
    <name evidence="2" type="ORF">RY831_01475</name>
</gene>
<evidence type="ECO:0000313" key="2">
    <source>
        <dbReference type="EMBL" id="MEC4717807.1"/>
    </source>
</evidence>
<comment type="caution">
    <text evidence="2">The sequence shown here is derived from an EMBL/GenBank/DDBJ whole genome shotgun (WGS) entry which is preliminary data.</text>
</comment>
<proteinExistence type="predicted"/>
<name>A0ABU6J3B8_9BURK</name>
<feature type="region of interest" description="Disordered" evidence="1">
    <location>
        <begin position="37"/>
        <end position="73"/>
    </location>
</feature>
<dbReference type="EMBL" id="JAWIIV010000001">
    <property type="protein sequence ID" value="MEC4717807.1"/>
    <property type="molecule type" value="Genomic_DNA"/>
</dbReference>
<evidence type="ECO:0008006" key="4">
    <source>
        <dbReference type="Google" id="ProtNLM"/>
    </source>
</evidence>
<evidence type="ECO:0000313" key="3">
    <source>
        <dbReference type="Proteomes" id="UP001352263"/>
    </source>
</evidence>
<keyword evidence="3" id="KW-1185">Reference proteome</keyword>
<dbReference type="Proteomes" id="UP001352263">
    <property type="component" value="Unassembled WGS sequence"/>
</dbReference>
<evidence type="ECO:0000256" key="1">
    <source>
        <dbReference type="SAM" id="MobiDB-lite"/>
    </source>
</evidence>
<accession>A0ABU6J3B8</accession>
<sequence length="73" mass="7689">MLVVRAIAGFLQALSGFIAVGHGRGRMVLESMTDGGRCGRNARTQHEQSAAGKIAADQPEHSCVPATTHKESD</sequence>
<reference evidence="2 3" key="1">
    <citation type="submission" date="2023-10" db="EMBL/GenBank/DDBJ databases">
        <title>Noviherbaspirillum sp. CPCC 100848 genome assembly.</title>
        <authorList>
            <person name="Li X.Y."/>
            <person name="Fang X.M."/>
        </authorList>
    </citation>
    <scope>NUCLEOTIDE SEQUENCE [LARGE SCALE GENOMIC DNA]</scope>
    <source>
        <strain evidence="2 3">CPCC 100848</strain>
    </source>
</reference>
<organism evidence="2 3">
    <name type="scientific">Noviherbaspirillum album</name>
    <dbReference type="NCBI Taxonomy" id="3080276"/>
    <lineage>
        <taxon>Bacteria</taxon>
        <taxon>Pseudomonadati</taxon>
        <taxon>Pseudomonadota</taxon>
        <taxon>Betaproteobacteria</taxon>
        <taxon>Burkholderiales</taxon>
        <taxon>Oxalobacteraceae</taxon>
        <taxon>Noviherbaspirillum</taxon>
    </lineage>
</organism>